<organism evidence="2 3">
    <name type="scientific">Schizopora paradoxa</name>
    <dbReference type="NCBI Taxonomy" id="27342"/>
    <lineage>
        <taxon>Eukaryota</taxon>
        <taxon>Fungi</taxon>
        <taxon>Dikarya</taxon>
        <taxon>Basidiomycota</taxon>
        <taxon>Agaricomycotina</taxon>
        <taxon>Agaricomycetes</taxon>
        <taxon>Hymenochaetales</taxon>
        <taxon>Schizoporaceae</taxon>
        <taxon>Schizopora</taxon>
    </lineage>
</organism>
<evidence type="ECO:0000313" key="3">
    <source>
        <dbReference type="Proteomes" id="UP000053477"/>
    </source>
</evidence>
<feature type="compositionally biased region" description="Basic residues" evidence="1">
    <location>
        <begin position="1572"/>
        <end position="1582"/>
    </location>
</feature>
<dbReference type="Proteomes" id="UP000053477">
    <property type="component" value="Unassembled WGS sequence"/>
</dbReference>
<evidence type="ECO:0000313" key="2">
    <source>
        <dbReference type="EMBL" id="KLO09091.1"/>
    </source>
</evidence>
<feature type="region of interest" description="Disordered" evidence="1">
    <location>
        <begin position="1043"/>
        <end position="1066"/>
    </location>
</feature>
<name>A0A0H2RWB2_9AGAM</name>
<dbReference type="EMBL" id="KQ086067">
    <property type="protein sequence ID" value="KLO09091.1"/>
    <property type="molecule type" value="Genomic_DNA"/>
</dbReference>
<feature type="region of interest" description="Disordered" evidence="1">
    <location>
        <begin position="154"/>
        <end position="181"/>
    </location>
</feature>
<reference evidence="2 3" key="1">
    <citation type="submission" date="2015-04" db="EMBL/GenBank/DDBJ databases">
        <title>Complete genome sequence of Schizopora paradoxa KUC8140, a cosmopolitan wood degrader in East Asia.</title>
        <authorList>
            <consortium name="DOE Joint Genome Institute"/>
            <person name="Min B."/>
            <person name="Park H."/>
            <person name="Jang Y."/>
            <person name="Kim J.-J."/>
            <person name="Kim K.H."/>
            <person name="Pangilinan J."/>
            <person name="Lipzen A."/>
            <person name="Riley R."/>
            <person name="Grigoriev I.V."/>
            <person name="Spatafora J.W."/>
            <person name="Choi I.-G."/>
        </authorList>
    </citation>
    <scope>NUCLEOTIDE SEQUENCE [LARGE SCALE GENOMIC DNA]</scope>
    <source>
        <strain evidence="2 3">KUC8140</strain>
    </source>
</reference>
<feature type="region of interest" description="Disordered" evidence="1">
    <location>
        <begin position="1544"/>
        <end position="1582"/>
    </location>
</feature>
<protein>
    <submittedName>
        <fullName evidence="2">Uncharacterized protein</fullName>
    </submittedName>
</protein>
<accession>A0A0H2RWB2</accession>
<sequence length="1582" mass="175262">MPRRGAGEPPIAEPIPFHLPGNDGIDILTRYDPANGGQHFFDCHLCGASVKLAKSAIHENILRHWESRINGKCALKQRKNAEDERTAAREAHARYMLHGGQPPVAAHENPLPSPSISANQHRTDASFAPHLLSPVPTAPASSARAYYHPDANASNSSVSDGGLGDDLNIHHSSSKSSLRVSSTSSTAAARVYHPYQVSGDPGPQAVLHHRLARAARLSTSSLESYASSTDSVNNVPVVRDDGCPGAWVDWTPGSIWSTYPFQRHEHEDLGWELIGYDKKSDPHRLLLRSVECVMENGGSSGLTCSKCHHIPYSAGFNVFRQRAIHAKENTNWRFLNSVQQSVLLQSYQTEARKLRTQVKNLSRKAIASARRMNDYQRIVMLLSQKDVAGLRRILASALDRGISPQKLLNLLERAVSGAYRVRGGYSQRDLDVSFLVRAIGGPRLLFALNKSHGLVSVQTIDRNFKVPQLVPSKAVPTVEEIHSNIKAFFSEEVKKPPPVPKLGNTLMFDGIALETKCRYCHTRDVILGVCREHAHRVNLSVDDWESVEKVRMALFQETLPEGERDDEKRICFGKEATVVAVGSLGRSDHYVPVPIVVSPSCKSEKGHELAEWIRVVLLAWKTHPMGESKQGPIWSLASDGDSAFRLARSLICTEKEFDPFSRTIAGKKLNSLSGLNRMTSKDGIVGSCDPKHIEKRFATLLRNESGIMVGDQHINAEIVLSHLCSVEGMTRESARELLNPIDKQNVPKAVRLIQTLASLKRIPPDECTTPGLDKERNTLIFLGKFLNSFVSPFTTANFSLSEQVTNLVAYAHVALVLYKRHQTGCMTGALYADSQAAIKSIIFTIARMQEVEAQLCGDPAFRSALPLKFFLGHEGTDRLEVIFGEARTHDHARNFDILQLCQKLASSVLVSSTFERNPDIDPGHKRLKLKDMEGVDHTNPFSWEGDTEVGHVDLLKTWQAGRDLASTMLFDWDGTIFDFDSWFAQDGVDLSRPLGKYVGVDLGKDDMRTELENIDPLLYPPAPPDPGFDMDDWLPDRVQALQEPTQESPELTKSPLLASNSNTTSSPFSRVLVREGKKYLKSSVVASLSPKNSKKLSIRPLRVRGWSLENLVKREVVDDSILDDKDLIKRGDVAAVLCRASDSKQLALGAMRISGFQDADGHAVSSVPATALQGPNSKIKVAGQVMELVLDRNNIWKWNGQYIRIKKETTTQSAVNVKNSTLTNVQGSFVHALGPDIVPFDKSLTASKNQILFSLYSDLIYSEGSGVPLSTTWQFDGKQLEEVKEIAWQQVSGQHTNHHQFTEELLQNIKCLPLIEDSQSFPYIGRADREAFIVPNAPAWIWGSVKEKRKANDLIPCLLCDNQIQFRDMRAHVGGHILLASRETTDTSLKPGCTISADPCGWCGQDPVVSKCTTQLIRTKEEDGTITSKVKSNCIYAYSRMSYNGSRVLTKANKCTNIPIHCLMCPLTQSGHPRSVWKYNAVFHVAAEHEDESGSLEDIPVDFLFDMHVKRSEELALGVCDESITQFRDTYNVPASDVIQEMRETRTRSGTVIRAPGAVTQEPPSQAAPKTSSKRRKKKSGA</sequence>
<keyword evidence="3" id="KW-1185">Reference proteome</keyword>
<dbReference type="OrthoDB" id="3048541at2759"/>
<gene>
    <name evidence="2" type="ORF">SCHPADRAFT_879793</name>
</gene>
<feature type="region of interest" description="Disordered" evidence="1">
    <location>
        <begin position="100"/>
        <end position="120"/>
    </location>
</feature>
<proteinExistence type="predicted"/>
<dbReference type="InParanoid" id="A0A0H2RWB2"/>
<evidence type="ECO:0000256" key="1">
    <source>
        <dbReference type="SAM" id="MobiDB-lite"/>
    </source>
</evidence>